<dbReference type="SUPFAM" id="SSF51735">
    <property type="entry name" value="NAD(P)-binding Rossmann-fold domains"/>
    <property type="match status" value="1"/>
</dbReference>
<accession>A0A853FZI0</accession>
<dbReference type="InterPro" id="IPR036291">
    <property type="entry name" value="NAD(P)-bd_dom_sf"/>
</dbReference>
<dbReference type="InterPro" id="IPR003462">
    <property type="entry name" value="ODC_Mu_crystall"/>
</dbReference>
<sequence>MQDAAIWLSEEDITSLVTLNDTISELETGLRQLGQGTAFNIPKALGSLGEAASMHSLGSALVEAGFCGYKNWVNTPRGAKAVFILFHADEGRLLAIMEANALGQLRTSAMTGLGTKWLAPEHVSDMAVIGSGRQALAQIAAVDAVRPLSRLRIWSPTAERRSAFCEKVREQFAMEVINANSLEEAVDGAEIVTTVTRARTPFLHGNLLAKGAHYNAVGAILPSNAEFHQDVFERVSIMAVDDVPNTKKASREFMDHFDVEGRDWGRVRPLGELIAGNECKPAGGDLSLFKSMGMGISDLSVAALAYQRALQSNLGLRIPLMQNAPVRWAAPAQQS</sequence>
<dbReference type="Gene3D" id="3.30.1780.10">
    <property type="entry name" value="ornithine cyclodeaminase, domain 1"/>
    <property type="match status" value="1"/>
</dbReference>
<protein>
    <submittedName>
        <fullName evidence="1">Ornithine cyclodeaminase family protein</fullName>
    </submittedName>
</protein>
<gene>
    <name evidence="1" type="ORF">H0A72_11905</name>
</gene>
<dbReference type="GO" id="GO:0005737">
    <property type="term" value="C:cytoplasm"/>
    <property type="evidence" value="ECO:0007669"/>
    <property type="project" value="TreeGrafter"/>
</dbReference>
<comment type="caution">
    <text evidence="1">The sequence shown here is derived from an EMBL/GenBank/DDBJ whole genome shotgun (WGS) entry which is preliminary data.</text>
</comment>
<evidence type="ECO:0000313" key="2">
    <source>
        <dbReference type="Proteomes" id="UP000559809"/>
    </source>
</evidence>
<name>A0A853FZI0_9BURK</name>
<dbReference type="PIRSF" id="PIRSF001439">
    <property type="entry name" value="CryM"/>
    <property type="match status" value="1"/>
</dbReference>
<dbReference type="PANTHER" id="PTHR13812">
    <property type="entry name" value="KETIMINE REDUCTASE MU-CRYSTALLIN"/>
    <property type="match status" value="1"/>
</dbReference>
<proteinExistence type="predicted"/>
<organism evidence="1 2">
    <name type="scientific">Parapusillimonas granuli</name>
    <dbReference type="NCBI Taxonomy" id="380911"/>
    <lineage>
        <taxon>Bacteria</taxon>
        <taxon>Pseudomonadati</taxon>
        <taxon>Pseudomonadota</taxon>
        <taxon>Betaproteobacteria</taxon>
        <taxon>Burkholderiales</taxon>
        <taxon>Alcaligenaceae</taxon>
        <taxon>Parapusillimonas</taxon>
    </lineage>
</organism>
<keyword evidence="2" id="KW-1185">Reference proteome</keyword>
<dbReference type="AlphaFoldDB" id="A0A853FZI0"/>
<dbReference type="InterPro" id="IPR023401">
    <property type="entry name" value="ODC_N"/>
</dbReference>
<dbReference type="Gene3D" id="3.40.50.720">
    <property type="entry name" value="NAD(P)-binding Rossmann-like Domain"/>
    <property type="match status" value="1"/>
</dbReference>
<dbReference type="PANTHER" id="PTHR13812:SF19">
    <property type="entry name" value="KETIMINE REDUCTASE MU-CRYSTALLIN"/>
    <property type="match status" value="1"/>
</dbReference>
<dbReference type="Proteomes" id="UP000559809">
    <property type="component" value="Unassembled WGS sequence"/>
</dbReference>
<dbReference type="EMBL" id="JACCEM010000005">
    <property type="protein sequence ID" value="NYT50013.1"/>
    <property type="molecule type" value="Genomic_DNA"/>
</dbReference>
<dbReference type="Pfam" id="PF02423">
    <property type="entry name" value="OCD_Mu_crystall"/>
    <property type="match status" value="1"/>
</dbReference>
<evidence type="ECO:0000313" key="1">
    <source>
        <dbReference type="EMBL" id="NYT50013.1"/>
    </source>
</evidence>
<reference evidence="1 2" key="1">
    <citation type="submission" date="2020-07" db="EMBL/GenBank/DDBJ databases">
        <title>Taxonomic revisions and descriptions of new bacterial species based on genomic comparisons in the high-G+C-content subgroup of the family Alcaligenaceae.</title>
        <authorList>
            <person name="Szabo A."/>
            <person name="Felfoldi T."/>
        </authorList>
    </citation>
    <scope>NUCLEOTIDE SEQUENCE [LARGE SCALE GENOMIC DNA]</scope>
    <source>
        <strain evidence="1 2">LMG 24012</strain>
    </source>
</reference>